<accession>A0A3M7MB96</accession>
<evidence type="ECO:0000313" key="2">
    <source>
        <dbReference type="EMBL" id="RMZ71708.1"/>
    </source>
</evidence>
<protein>
    <submittedName>
        <fullName evidence="2">C6 transcription factor</fullName>
    </submittedName>
</protein>
<evidence type="ECO:0000256" key="1">
    <source>
        <dbReference type="SAM" id="MobiDB-lite"/>
    </source>
</evidence>
<reference evidence="2 3" key="1">
    <citation type="journal article" date="2014" name="PLoS ONE">
        <title>De novo Genome Assembly of the Fungal Plant Pathogen Pyrenophora semeniperda.</title>
        <authorList>
            <person name="Soliai M.M."/>
            <person name="Meyer S.E."/>
            <person name="Udall J.A."/>
            <person name="Elzinga D.E."/>
            <person name="Hermansen R.A."/>
            <person name="Bodily P.M."/>
            <person name="Hart A.A."/>
            <person name="Coleman C.E."/>
        </authorList>
    </citation>
    <scope>NUCLEOTIDE SEQUENCE [LARGE SCALE GENOMIC DNA]</scope>
    <source>
        <strain evidence="2 3">CCB06</strain>
        <tissue evidence="2">Mycelium</tissue>
    </source>
</reference>
<dbReference type="OrthoDB" id="5341924at2759"/>
<dbReference type="EMBL" id="KE747827">
    <property type="protein sequence ID" value="RMZ71708.1"/>
    <property type="molecule type" value="Genomic_DNA"/>
</dbReference>
<gene>
    <name evidence="2" type="ORF">GMOD_00006851</name>
</gene>
<dbReference type="Proteomes" id="UP000265663">
    <property type="component" value="Unassembled WGS sequence"/>
</dbReference>
<name>A0A3M7MB96_9PLEO</name>
<keyword evidence="3" id="KW-1185">Reference proteome</keyword>
<dbReference type="AlphaFoldDB" id="A0A3M7MB96"/>
<feature type="region of interest" description="Disordered" evidence="1">
    <location>
        <begin position="44"/>
        <end position="71"/>
    </location>
</feature>
<organism evidence="2 3">
    <name type="scientific">Pyrenophora seminiperda CCB06</name>
    <dbReference type="NCBI Taxonomy" id="1302712"/>
    <lineage>
        <taxon>Eukaryota</taxon>
        <taxon>Fungi</taxon>
        <taxon>Dikarya</taxon>
        <taxon>Ascomycota</taxon>
        <taxon>Pezizomycotina</taxon>
        <taxon>Dothideomycetes</taxon>
        <taxon>Pleosporomycetidae</taxon>
        <taxon>Pleosporales</taxon>
        <taxon>Pleosporineae</taxon>
        <taxon>Pleosporaceae</taxon>
        <taxon>Pyrenophora</taxon>
    </lineage>
</organism>
<proteinExistence type="predicted"/>
<feature type="compositionally biased region" description="Polar residues" evidence="1">
    <location>
        <begin position="59"/>
        <end position="68"/>
    </location>
</feature>
<evidence type="ECO:0000313" key="3">
    <source>
        <dbReference type="Proteomes" id="UP000265663"/>
    </source>
</evidence>
<sequence length="992" mass="111559">MSAVHTCFRSVLAQAFRPSTCGVVTPCSVAAFLVPALARPSKRTFRSGKRRSQYEHEQTPPQSSTEYSQGVVPYTLPPKPKEHIGSVIPFPPTEARTDVNAWLAVIEPFLPNPLRRQPSAVPEIPVTSLDLALVLNNAYATSVDILDHLWRTEGRWQTLVWMMKKLIEQDQESVDLASQLVHYPSLTWKTSEGQTLQQLTRSPIKLERAHPLSKLKLTLDALTSSPDSIQFKHASLKRAMGKVWMTLGNMILAAVERSDDGQETIMPHVLEIIAHLHHLGLIPDAVYTYRAHKDQHVLQQPPTLHMLSSKILTALSDATWKAHEASVKTAKERANAHYFLGHEIPGSRYKVQVTEVSPELWLELVLWSCLHGGWILDGTAILERLATKQGEHSWGLISWREIMEAEQQKMTTLRRTWSLVPMNANASASAEDRARTRRTISSEIITAFVDGLVSLMRVGVGSRGVDPEDLITSIKTLKDLLDANNLSLGSSAWGSVIARLLESGGFVPEKRPELLLRIFELSPAFGTEVGAVNASSTAETEVPYFFEPTTLPLSLLHRAMQAFLAIGDIKSAVTTLKLLQGHADDNKQKSVQRFFELLRSTPQLQYNEPFTSHMAPVEFPAFDIKLPVPLLARLLDSATEAKWYDLGRWLLFSKDLDGPLISSGLYSHRNISASIVRFGTLAGENDLVLNVIKRVGIWNEELQQQRMSANILIALLCCQIGLRRWDAIRGMQSYIAETPFSRFKARPVILSTFVAELLRTSRDSANEKLLAQEAFTELLFSWENIIMTDTRYELYTTLSILSTVDESWKRYSSQFLAFSLRQEVKLSTDDFNRVLGGVLDGYGSTKGKTIVEEWCYKSPKTFEPYRSPGGLPTMPRHHVTKVDSYENRPDDIVLIQDSGAKIVLQGRVHINRQTIWTIIRKVAEEVDLERQGGKSLQEVTRAQVRDTLQWAARMLYYLGLDDEDIIRDLGNLVTLAEIESFTTLPRLAYRAC</sequence>